<sequence>MKVVAFNYRQFGQHFDLLTAMYRLRRRVFKERLDWSVSISGDLELDIFDALGPTYLLVLGDRQEVIGCVRLLPTLGPNMLARTFPALLEGKYPPCSNRILESSRFCVDTSLSPELGANGLNRATFMLFAGMLETLRLREADSIVTVTDTRMERILRRAGWPLERIGAPQRLGPTMAVAGFLHGSEEALAAMYRHAGVVGPVLMRAESLRAAA</sequence>
<dbReference type="InterPro" id="IPR016181">
    <property type="entry name" value="Acyl_CoA_acyltransferase"/>
</dbReference>
<accession>A0A0R3N064</accession>
<comment type="caution">
    <text evidence="8">The sequence shown here is derived from an EMBL/GenBank/DDBJ whole genome shotgun (WGS) entry which is preliminary data.</text>
</comment>
<dbReference type="GO" id="GO:0007165">
    <property type="term" value="P:signal transduction"/>
    <property type="evidence" value="ECO:0007669"/>
    <property type="project" value="TreeGrafter"/>
</dbReference>
<dbReference type="Gene3D" id="3.40.630.30">
    <property type="match status" value="1"/>
</dbReference>
<proteinExistence type="inferred from homology"/>
<dbReference type="EC" id="2.3.1.184" evidence="1"/>
<dbReference type="PROSITE" id="PS51187">
    <property type="entry name" value="AUTOINDUCER_SYNTH_2"/>
    <property type="match status" value="1"/>
</dbReference>
<dbReference type="PROSITE" id="PS00949">
    <property type="entry name" value="AUTOINDUCER_SYNTH_1"/>
    <property type="match status" value="1"/>
</dbReference>
<evidence type="ECO:0000313" key="9">
    <source>
        <dbReference type="Proteomes" id="UP000051660"/>
    </source>
</evidence>
<evidence type="ECO:0000256" key="2">
    <source>
        <dbReference type="ARBA" id="ARBA00022654"/>
    </source>
</evidence>
<evidence type="ECO:0000256" key="1">
    <source>
        <dbReference type="ARBA" id="ARBA00012340"/>
    </source>
</evidence>
<dbReference type="PANTHER" id="PTHR39322:SF1">
    <property type="entry name" value="ISOVALERYL-HOMOSERINE LACTONE SYNTHASE"/>
    <property type="match status" value="1"/>
</dbReference>
<evidence type="ECO:0000256" key="7">
    <source>
        <dbReference type="PROSITE-ProRule" id="PRU00533"/>
    </source>
</evidence>
<evidence type="ECO:0000256" key="6">
    <source>
        <dbReference type="ARBA" id="ARBA00048576"/>
    </source>
</evidence>
<dbReference type="PANTHER" id="PTHR39322">
    <property type="entry name" value="ACYL-HOMOSERINE-LACTONE SYNTHASE"/>
    <property type="match status" value="1"/>
</dbReference>
<dbReference type="Pfam" id="PF00765">
    <property type="entry name" value="Autoind_synth"/>
    <property type="match status" value="1"/>
</dbReference>
<dbReference type="SUPFAM" id="SSF55729">
    <property type="entry name" value="Acyl-CoA N-acyltransferases (Nat)"/>
    <property type="match status" value="1"/>
</dbReference>
<dbReference type="InterPro" id="IPR001690">
    <property type="entry name" value="Autoind_synthase"/>
</dbReference>
<comment type="similarity">
    <text evidence="7">Belongs to the autoinducer synthase family.</text>
</comment>
<protein>
    <recommendedName>
        <fullName evidence="1">acyl-homoserine-lactone synthase</fullName>
        <ecNumber evidence="1">2.3.1.184</ecNumber>
    </recommendedName>
</protein>
<dbReference type="GO" id="GO:0009372">
    <property type="term" value="P:quorum sensing"/>
    <property type="evidence" value="ECO:0007669"/>
    <property type="project" value="UniProtKB-UniRule"/>
</dbReference>
<gene>
    <name evidence="8" type="ORF">CQ14_09405</name>
</gene>
<dbReference type="Proteomes" id="UP000051660">
    <property type="component" value="Unassembled WGS sequence"/>
</dbReference>
<evidence type="ECO:0000256" key="4">
    <source>
        <dbReference type="ARBA" id="ARBA00022691"/>
    </source>
</evidence>
<dbReference type="PRINTS" id="PR01549">
    <property type="entry name" value="AUTOINDCRSYN"/>
</dbReference>
<keyword evidence="4" id="KW-0949">S-adenosyl-L-methionine</keyword>
<organism evidence="8 9">
    <name type="scientific">Bradyrhizobium lablabi</name>
    <dbReference type="NCBI Taxonomy" id="722472"/>
    <lineage>
        <taxon>Bacteria</taxon>
        <taxon>Pseudomonadati</taxon>
        <taxon>Pseudomonadota</taxon>
        <taxon>Alphaproteobacteria</taxon>
        <taxon>Hyphomicrobiales</taxon>
        <taxon>Nitrobacteraceae</taxon>
        <taxon>Bradyrhizobium</taxon>
    </lineage>
</organism>
<dbReference type="AlphaFoldDB" id="A0A0R3N064"/>
<evidence type="ECO:0000313" key="8">
    <source>
        <dbReference type="EMBL" id="KRR25226.1"/>
    </source>
</evidence>
<keyword evidence="2 7" id="KW-0673">Quorum sensing</keyword>
<keyword evidence="5 7" id="KW-0071">Autoinducer synthesis</keyword>
<reference evidence="8 9" key="1">
    <citation type="submission" date="2014-03" db="EMBL/GenBank/DDBJ databases">
        <title>Bradyrhizobium valentinum sp. nov., isolated from effective nodules of Lupinus mariae-josephae, a lupine endemic of basic-lime soils in Eastern Spain.</title>
        <authorList>
            <person name="Duran D."/>
            <person name="Rey L."/>
            <person name="Navarro A."/>
            <person name="Busquets A."/>
            <person name="Imperial J."/>
            <person name="Ruiz-Argueso T."/>
        </authorList>
    </citation>
    <scope>NUCLEOTIDE SEQUENCE [LARGE SCALE GENOMIC DNA]</scope>
    <source>
        <strain evidence="8 9">CCBAU 23086</strain>
    </source>
</reference>
<evidence type="ECO:0000256" key="5">
    <source>
        <dbReference type="ARBA" id="ARBA00022929"/>
    </source>
</evidence>
<name>A0A0R3N064_9BRAD</name>
<evidence type="ECO:0000256" key="3">
    <source>
        <dbReference type="ARBA" id="ARBA00022679"/>
    </source>
</evidence>
<dbReference type="RefSeq" id="WP_057857894.1">
    <property type="nucleotide sequence ID" value="NZ_LLYB01000057.1"/>
</dbReference>
<comment type="catalytic activity">
    <reaction evidence="6">
        <text>a fatty acyl-[ACP] + S-adenosyl-L-methionine = an N-acyl-L-homoserine lactone + S-methyl-5'-thioadenosine + holo-[ACP] + H(+)</text>
        <dbReference type="Rhea" id="RHEA:10096"/>
        <dbReference type="Rhea" id="RHEA-COMP:9685"/>
        <dbReference type="Rhea" id="RHEA-COMP:14125"/>
        <dbReference type="ChEBI" id="CHEBI:15378"/>
        <dbReference type="ChEBI" id="CHEBI:17509"/>
        <dbReference type="ChEBI" id="CHEBI:55474"/>
        <dbReference type="ChEBI" id="CHEBI:59789"/>
        <dbReference type="ChEBI" id="CHEBI:64479"/>
        <dbReference type="ChEBI" id="CHEBI:138651"/>
        <dbReference type="EC" id="2.3.1.184"/>
    </reaction>
</comment>
<keyword evidence="3" id="KW-0808">Transferase</keyword>
<dbReference type="EMBL" id="LLYB01000057">
    <property type="protein sequence ID" value="KRR25226.1"/>
    <property type="molecule type" value="Genomic_DNA"/>
</dbReference>
<dbReference type="GO" id="GO:0061579">
    <property type="term" value="F:N-acyl homoserine lactone synthase activity"/>
    <property type="evidence" value="ECO:0007669"/>
    <property type="project" value="UniProtKB-EC"/>
</dbReference>
<dbReference type="InterPro" id="IPR018311">
    <property type="entry name" value="Autoind_synth_CS"/>
</dbReference>